<name>A0A8J3RRN7_PLARO</name>
<dbReference type="AlphaFoldDB" id="A0A8J3RRN7"/>
<protein>
    <submittedName>
        <fullName evidence="1">Uncharacterized protein</fullName>
    </submittedName>
</protein>
<gene>
    <name evidence="1" type="ORF">Pro02_01090</name>
</gene>
<organism evidence="1 2">
    <name type="scientific">Planobispora rosea</name>
    <dbReference type="NCBI Taxonomy" id="35762"/>
    <lineage>
        <taxon>Bacteria</taxon>
        <taxon>Bacillati</taxon>
        <taxon>Actinomycetota</taxon>
        <taxon>Actinomycetes</taxon>
        <taxon>Streptosporangiales</taxon>
        <taxon>Streptosporangiaceae</taxon>
        <taxon>Planobispora</taxon>
    </lineage>
</organism>
<evidence type="ECO:0000313" key="1">
    <source>
        <dbReference type="EMBL" id="GIH81701.1"/>
    </source>
</evidence>
<reference evidence="1" key="1">
    <citation type="submission" date="2021-01" db="EMBL/GenBank/DDBJ databases">
        <title>Whole genome shotgun sequence of Planobispora rosea NBRC 15558.</title>
        <authorList>
            <person name="Komaki H."/>
            <person name="Tamura T."/>
        </authorList>
    </citation>
    <scope>NUCLEOTIDE SEQUENCE</scope>
    <source>
        <strain evidence="1">NBRC 15558</strain>
    </source>
</reference>
<evidence type="ECO:0000313" key="2">
    <source>
        <dbReference type="Proteomes" id="UP000655044"/>
    </source>
</evidence>
<accession>A0A8J3RRN7</accession>
<dbReference type="Proteomes" id="UP000655044">
    <property type="component" value="Unassembled WGS sequence"/>
</dbReference>
<keyword evidence="2" id="KW-1185">Reference proteome</keyword>
<proteinExistence type="predicted"/>
<dbReference type="EMBL" id="BOOI01000001">
    <property type="protein sequence ID" value="GIH81701.1"/>
    <property type="molecule type" value="Genomic_DNA"/>
</dbReference>
<comment type="caution">
    <text evidence="1">The sequence shown here is derived from an EMBL/GenBank/DDBJ whole genome shotgun (WGS) entry which is preliminary data.</text>
</comment>
<sequence length="107" mass="11542">MISPEIPVPYVLVYSGEAVPQRLGFAEDPMSGMLHLSHRAPRPRSDWTRGVLLSGWVHIPPPPPSPRASDLKHQIRGPSHAEVVTVWLIAFEVSGGGSLLRVGPAAP</sequence>